<accession>A0A9E2S7S9</accession>
<evidence type="ECO:0000313" key="2">
    <source>
        <dbReference type="EMBL" id="MBV4356294.1"/>
    </source>
</evidence>
<feature type="transmembrane region" description="Helical" evidence="1">
    <location>
        <begin position="40"/>
        <end position="61"/>
    </location>
</feature>
<gene>
    <name evidence="2" type="ORF">KTO63_03975</name>
</gene>
<proteinExistence type="predicted"/>
<dbReference type="Proteomes" id="UP000812270">
    <property type="component" value="Unassembled WGS sequence"/>
</dbReference>
<organism evidence="2 3">
    <name type="scientific">Pinibacter aurantiacus</name>
    <dbReference type="NCBI Taxonomy" id="2851599"/>
    <lineage>
        <taxon>Bacteria</taxon>
        <taxon>Pseudomonadati</taxon>
        <taxon>Bacteroidota</taxon>
        <taxon>Chitinophagia</taxon>
        <taxon>Chitinophagales</taxon>
        <taxon>Chitinophagaceae</taxon>
        <taxon>Pinibacter</taxon>
    </lineage>
</organism>
<dbReference type="EMBL" id="JAHSPG010000002">
    <property type="protein sequence ID" value="MBV4356294.1"/>
    <property type="molecule type" value="Genomic_DNA"/>
</dbReference>
<name>A0A9E2S7S9_9BACT</name>
<reference evidence="2" key="1">
    <citation type="submission" date="2021-06" db="EMBL/GenBank/DDBJ databases">
        <authorList>
            <person name="Huq M.A."/>
        </authorList>
    </citation>
    <scope>NUCLEOTIDE SEQUENCE</scope>
    <source>
        <strain evidence="2">MAH-26</strain>
    </source>
</reference>
<comment type="caution">
    <text evidence="2">The sequence shown here is derived from an EMBL/GenBank/DDBJ whole genome shotgun (WGS) entry which is preliminary data.</text>
</comment>
<keyword evidence="1" id="KW-0472">Membrane</keyword>
<keyword evidence="1" id="KW-1133">Transmembrane helix</keyword>
<dbReference type="RefSeq" id="WP_217789852.1">
    <property type="nucleotide sequence ID" value="NZ_JAHSPG010000002.1"/>
</dbReference>
<sequence>MTIKSWQVITIASVTILVPILFYGYSFTHLSTESSDWANFGSYWSAFIALSNLIVFIILTVRLSKIDQARRDSDSEMQKNLERPVIVFTKIHGEKFYRMKNAGKGSALNIKIQSHILQDKWQHHKLAYSLINGDSLPMSFTYPANAILCTYEDILNTKYHSLMNNDTMHFLDEKKLENNPEYKRLLELDSVAATWFD</sequence>
<protein>
    <submittedName>
        <fullName evidence="2">Uncharacterized protein</fullName>
    </submittedName>
</protein>
<dbReference type="AlphaFoldDB" id="A0A9E2S7S9"/>
<keyword evidence="3" id="KW-1185">Reference proteome</keyword>
<evidence type="ECO:0000313" key="3">
    <source>
        <dbReference type="Proteomes" id="UP000812270"/>
    </source>
</evidence>
<keyword evidence="1" id="KW-0812">Transmembrane</keyword>
<feature type="transmembrane region" description="Helical" evidence="1">
    <location>
        <begin position="7"/>
        <end position="28"/>
    </location>
</feature>
<evidence type="ECO:0000256" key="1">
    <source>
        <dbReference type="SAM" id="Phobius"/>
    </source>
</evidence>